<dbReference type="EMBL" id="LAZR01000049">
    <property type="protein sequence ID" value="KKN98989.1"/>
    <property type="molecule type" value="Genomic_DNA"/>
</dbReference>
<protein>
    <submittedName>
        <fullName evidence="1">Uncharacterized protein</fullName>
    </submittedName>
</protein>
<organism evidence="1">
    <name type="scientific">marine sediment metagenome</name>
    <dbReference type="NCBI Taxonomy" id="412755"/>
    <lineage>
        <taxon>unclassified sequences</taxon>
        <taxon>metagenomes</taxon>
        <taxon>ecological metagenomes</taxon>
    </lineage>
</organism>
<sequence length="109" mass="12961">MRTKLRAAITRKIDKLINRNGFLSHKQCFWTWPFGHIWHPMGKTSYERTCVFCHKDGVIKGIWDGCWRFDLYSTINPIYNGNNLDALRALCYIGNVNELEEYRWGETCR</sequence>
<dbReference type="AlphaFoldDB" id="A0A0F9V4S3"/>
<gene>
    <name evidence="1" type="ORF">LCGC14_0142340</name>
</gene>
<reference evidence="1" key="1">
    <citation type="journal article" date="2015" name="Nature">
        <title>Complex archaea that bridge the gap between prokaryotes and eukaryotes.</title>
        <authorList>
            <person name="Spang A."/>
            <person name="Saw J.H."/>
            <person name="Jorgensen S.L."/>
            <person name="Zaremba-Niedzwiedzka K."/>
            <person name="Martijn J."/>
            <person name="Lind A.E."/>
            <person name="van Eijk R."/>
            <person name="Schleper C."/>
            <person name="Guy L."/>
            <person name="Ettema T.J."/>
        </authorList>
    </citation>
    <scope>NUCLEOTIDE SEQUENCE</scope>
</reference>
<proteinExistence type="predicted"/>
<comment type="caution">
    <text evidence="1">The sequence shown here is derived from an EMBL/GenBank/DDBJ whole genome shotgun (WGS) entry which is preliminary data.</text>
</comment>
<evidence type="ECO:0000313" key="1">
    <source>
        <dbReference type="EMBL" id="KKN98989.1"/>
    </source>
</evidence>
<accession>A0A0F9V4S3</accession>
<name>A0A0F9V4S3_9ZZZZ</name>